<evidence type="ECO:0000313" key="1">
    <source>
        <dbReference type="EnsemblMetazoa" id="Aqu2.1.26099_001"/>
    </source>
</evidence>
<sequence length="54" mass="5993">MCHIESQPLVICDWLHTILKPLADNLKKLGVDTATVKQSVQGLMFLLVESSKLS</sequence>
<dbReference type="InParanoid" id="A0A1X7UDR6"/>
<reference evidence="1" key="1">
    <citation type="submission" date="2017-05" db="UniProtKB">
        <authorList>
            <consortium name="EnsemblMetazoa"/>
        </authorList>
    </citation>
    <scope>IDENTIFICATION</scope>
</reference>
<proteinExistence type="predicted"/>
<protein>
    <submittedName>
        <fullName evidence="1">Uncharacterized protein</fullName>
    </submittedName>
</protein>
<dbReference type="AlphaFoldDB" id="A0A1X7UDR6"/>
<accession>A0A1X7UDR6</accession>
<name>A0A1X7UDR6_AMPQE</name>
<dbReference type="EnsemblMetazoa" id="Aqu2.1.26099_001">
    <property type="protein sequence ID" value="Aqu2.1.26099_001"/>
    <property type="gene ID" value="Aqu2.1.26099"/>
</dbReference>
<organism evidence="1">
    <name type="scientific">Amphimedon queenslandica</name>
    <name type="common">Sponge</name>
    <dbReference type="NCBI Taxonomy" id="400682"/>
    <lineage>
        <taxon>Eukaryota</taxon>
        <taxon>Metazoa</taxon>
        <taxon>Porifera</taxon>
        <taxon>Demospongiae</taxon>
        <taxon>Heteroscleromorpha</taxon>
        <taxon>Haplosclerida</taxon>
        <taxon>Niphatidae</taxon>
        <taxon>Amphimedon</taxon>
    </lineage>
</organism>